<dbReference type="PANTHER" id="PTHR43411:SF1">
    <property type="entry name" value="ADENYLOSUCCINATE LYASE"/>
    <property type="match status" value="1"/>
</dbReference>
<keyword evidence="17" id="KW-1185">Reference proteome</keyword>
<dbReference type="InterPro" id="IPR008948">
    <property type="entry name" value="L-Aspartase-like"/>
</dbReference>
<reference evidence="16 17" key="1">
    <citation type="submission" date="2012-09" db="EMBL/GenBank/DDBJ databases">
        <title>Draft Genome Sequences of 6 Strains from Genus Thauera.</title>
        <authorList>
            <person name="Liu B."/>
            <person name="Shapleigh J.P."/>
            <person name="Frostegard A.H."/>
        </authorList>
    </citation>
    <scope>NUCLEOTIDE SEQUENCE [LARGE SCALE GENOMIC DNA]</scope>
    <source>
        <strain evidence="17">47Lol / DSM 12138</strain>
    </source>
</reference>
<evidence type="ECO:0000256" key="13">
    <source>
        <dbReference type="RuleBase" id="RU361172"/>
    </source>
</evidence>
<dbReference type="Gene3D" id="1.20.200.10">
    <property type="entry name" value="Fumarase/aspartase (Central domain)"/>
    <property type="match status" value="1"/>
</dbReference>
<dbReference type="NCBIfam" id="NF006764">
    <property type="entry name" value="PRK09285.1"/>
    <property type="match status" value="1"/>
</dbReference>
<dbReference type="InterPro" id="IPR004769">
    <property type="entry name" value="Pur_lyase"/>
</dbReference>
<comment type="function">
    <text evidence="9">Catalyzes two reactions in de novo purine nucleotide biosynthesis. Catalyzes the breakdown of 5-aminoimidazole- (N-succinylocarboxamide) ribotide (SAICAR or 2-[5-amino-1-(5-phospho-beta-D-ribosyl)imidazole-4-carboxamido]succinate) to 5-aminoimidazole-4-carboxamide ribotide (AICAR or 5-amino-1-(5-phospho-beta-D-ribosyl)imidazole-4-carboxamide) and fumarate, and of adenylosuccinate (ADS or N(6)-(1,2-dicarboxyethyl)-AMP) to adenosine monophosphate (AMP) and fumarate.</text>
</comment>
<dbReference type="CDD" id="cd01598">
    <property type="entry name" value="PurB"/>
    <property type="match status" value="1"/>
</dbReference>
<dbReference type="AlphaFoldDB" id="N6YZK2"/>
<dbReference type="InterPro" id="IPR020557">
    <property type="entry name" value="Fumarate_lyase_CS"/>
</dbReference>
<evidence type="ECO:0000256" key="6">
    <source>
        <dbReference type="ARBA" id="ARBA00022755"/>
    </source>
</evidence>
<dbReference type="Pfam" id="PF08328">
    <property type="entry name" value="ASL_C"/>
    <property type="match status" value="1"/>
</dbReference>
<dbReference type="PROSITE" id="PS00163">
    <property type="entry name" value="FUMARATE_LYASES"/>
    <property type="match status" value="1"/>
</dbReference>
<name>N6YZK2_THAL4</name>
<comment type="similarity">
    <text evidence="3 13">Belongs to the lyase 1 family. Adenylosuccinate lyase subfamily.</text>
</comment>
<dbReference type="EMBL" id="AMXE01000036">
    <property type="protein sequence ID" value="ENO87573.1"/>
    <property type="molecule type" value="Genomic_DNA"/>
</dbReference>
<comment type="catalytic activity">
    <reaction evidence="8">
        <text>(2S)-2-[5-amino-1-(5-phospho-beta-D-ribosyl)imidazole-4-carboxamido]succinate = 5-amino-1-(5-phospho-beta-D-ribosyl)imidazole-4-carboxamide + fumarate</text>
        <dbReference type="Rhea" id="RHEA:23920"/>
        <dbReference type="ChEBI" id="CHEBI:29806"/>
        <dbReference type="ChEBI" id="CHEBI:58443"/>
        <dbReference type="ChEBI" id="CHEBI:58475"/>
        <dbReference type="EC" id="4.3.2.2"/>
    </reaction>
    <physiologicalReaction direction="left-to-right" evidence="8">
        <dbReference type="Rhea" id="RHEA:23921"/>
    </physiologicalReaction>
</comment>
<gene>
    <name evidence="16" type="ORF">C666_10710</name>
</gene>
<evidence type="ECO:0000256" key="4">
    <source>
        <dbReference type="ARBA" id="ARBA00012339"/>
    </source>
</evidence>
<evidence type="ECO:0000256" key="11">
    <source>
        <dbReference type="ARBA" id="ARBA00049115"/>
    </source>
</evidence>
<comment type="catalytic activity">
    <reaction evidence="11">
        <text>N(6)-(1,2-dicarboxyethyl)-AMP = fumarate + AMP</text>
        <dbReference type="Rhea" id="RHEA:16853"/>
        <dbReference type="ChEBI" id="CHEBI:29806"/>
        <dbReference type="ChEBI" id="CHEBI:57567"/>
        <dbReference type="ChEBI" id="CHEBI:456215"/>
        <dbReference type="EC" id="4.3.2.2"/>
    </reaction>
    <physiologicalReaction direction="left-to-right" evidence="11">
        <dbReference type="Rhea" id="RHEA:16854"/>
    </physiologicalReaction>
</comment>
<dbReference type="PRINTS" id="PR00149">
    <property type="entry name" value="FUMRATELYASE"/>
</dbReference>
<dbReference type="UniPathway" id="UPA00074">
    <property type="reaction ID" value="UER00132"/>
</dbReference>
<evidence type="ECO:0000256" key="12">
    <source>
        <dbReference type="NCBIfam" id="TIGR00928"/>
    </source>
</evidence>
<feature type="domain" description="Fumarate lyase N-terminal" evidence="14">
    <location>
        <begin position="17"/>
        <end position="315"/>
    </location>
</feature>
<dbReference type="Pfam" id="PF00206">
    <property type="entry name" value="Lyase_1"/>
    <property type="match status" value="1"/>
</dbReference>
<dbReference type="GO" id="GO:0070626">
    <property type="term" value="F:(S)-2-(5-amino-1-(5-phospho-D-ribosyl)imidazole-4-carboxamido) succinate lyase (fumarate-forming) activity"/>
    <property type="evidence" value="ECO:0007669"/>
    <property type="project" value="RHEA"/>
</dbReference>
<dbReference type="GO" id="GO:0044208">
    <property type="term" value="P:'de novo' AMP biosynthetic process"/>
    <property type="evidence" value="ECO:0007669"/>
    <property type="project" value="UniProtKB-UniPathway"/>
</dbReference>
<dbReference type="EC" id="4.3.2.2" evidence="4 12"/>
<dbReference type="InterPro" id="IPR024083">
    <property type="entry name" value="Fumarase/histidase_N"/>
</dbReference>
<evidence type="ECO:0000256" key="9">
    <source>
        <dbReference type="ARBA" id="ARBA00025012"/>
    </source>
</evidence>
<dbReference type="Gene3D" id="1.10.40.30">
    <property type="entry name" value="Fumarase/aspartase (C-terminal domain)"/>
    <property type="match status" value="1"/>
</dbReference>
<dbReference type="InterPro" id="IPR013539">
    <property type="entry name" value="PurB_C"/>
</dbReference>
<evidence type="ECO:0000256" key="2">
    <source>
        <dbReference type="ARBA" id="ARBA00004734"/>
    </source>
</evidence>
<accession>N6YZK2</accession>
<dbReference type="Gene3D" id="1.10.275.10">
    <property type="entry name" value="Fumarase/aspartase (N-terminal domain)"/>
    <property type="match status" value="1"/>
</dbReference>
<dbReference type="GO" id="GO:0006189">
    <property type="term" value="P:'de novo' IMP biosynthetic process"/>
    <property type="evidence" value="ECO:0007669"/>
    <property type="project" value="UniProtKB-UniPathway"/>
</dbReference>
<keyword evidence="6 13" id="KW-0658">Purine biosynthesis</keyword>
<proteinExistence type="inferred from homology"/>
<comment type="pathway">
    <text evidence="2 13">Purine metabolism; AMP biosynthesis via de novo pathway; AMP from IMP: step 2/2.</text>
</comment>
<feature type="domain" description="Adenylosuccinate lyase PurB C-terminal" evidence="15">
    <location>
        <begin position="334"/>
        <end position="448"/>
    </location>
</feature>
<evidence type="ECO:0000256" key="5">
    <source>
        <dbReference type="ARBA" id="ARBA00017058"/>
    </source>
</evidence>
<dbReference type="eggNOG" id="COG0015">
    <property type="taxonomic scope" value="Bacteria"/>
</dbReference>
<protein>
    <recommendedName>
        <fullName evidence="5 12">Adenylosuccinate lyase</fullName>
        <shortName evidence="13">ASL</shortName>
        <ecNumber evidence="4 12">4.3.2.2</ecNumber>
    </recommendedName>
    <alternativeName>
        <fullName evidence="10 13">Adenylosuccinase</fullName>
    </alternativeName>
</protein>
<dbReference type="FunFam" id="1.20.200.10:FF:000004">
    <property type="entry name" value="Adenylosuccinate lyase"/>
    <property type="match status" value="1"/>
</dbReference>
<dbReference type="InterPro" id="IPR047136">
    <property type="entry name" value="PurB_bact"/>
</dbReference>
<evidence type="ECO:0000259" key="14">
    <source>
        <dbReference type="Pfam" id="PF00206"/>
    </source>
</evidence>
<sequence length="458" mass="50357">MSQAVPSPLTALSPLDGRYHGKVAGLRVHFSEHGLIRSRVKVEVEWLKALAAEASLAEIAAFSPATIAELDGVVNTFSTADGEAVKAIEATTNHDVKAMEYWLKKRLGHNAEVMKVSEFIHFACTSEDINNTSHALMLAEGRDQVLLPAFDAVIARFRELAHALAELPMLSRTHGQPASPTTLGKEMANIAARLVRARGAIAGVAMTAKFNGAVGNYNAHLSAWPEFDWEGFNRRFIESLGLAFNEYTIQIEPHDAMAELFDAIARANTMLIDACRDIWMYISLGYFKQKLKEGEVGSSTMPHKVNPIDFENAEGNFGIANAVLKHFSEKLPISRMQRDLTDSTVLRNMGVGFGHTVLALDSCLRGLGKLEAEPARLAADLDDCWEVLAEPVQTVMRRFGIENPYEQLKAMTRGKGITREALQDFIRTLAIPAAERERLLAMTPASYVGKAAELARRI</sequence>
<keyword evidence="7 13" id="KW-0456">Lyase</keyword>
<comment type="pathway">
    <text evidence="1 13">Purine metabolism; IMP biosynthesis via de novo pathway; 5-amino-1-(5-phospho-D-ribosyl)imidazole-4-carboxamide from 5-amino-1-(5-phospho-D-ribosyl)imidazole-4-carboxylate: step 2/2.</text>
</comment>
<dbReference type="InterPro" id="IPR000362">
    <property type="entry name" value="Fumarate_lyase_fam"/>
</dbReference>
<evidence type="ECO:0000256" key="10">
    <source>
        <dbReference type="ARBA" id="ARBA00030717"/>
    </source>
</evidence>
<dbReference type="InterPro" id="IPR022761">
    <property type="entry name" value="Fumarate_lyase_N"/>
</dbReference>
<evidence type="ECO:0000313" key="17">
    <source>
        <dbReference type="Proteomes" id="UP000013232"/>
    </source>
</evidence>
<evidence type="ECO:0000256" key="1">
    <source>
        <dbReference type="ARBA" id="ARBA00004706"/>
    </source>
</evidence>
<evidence type="ECO:0000259" key="15">
    <source>
        <dbReference type="Pfam" id="PF08328"/>
    </source>
</evidence>
<dbReference type="PANTHER" id="PTHR43411">
    <property type="entry name" value="ADENYLOSUCCINATE LYASE"/>
    <property type="match status" value="1"/>
</dbReference>
<dbReference type="RefSeq" id="WP_004338313.1">
    <property type="nucleotide sequence ID" value="NZ_AMXE01000036.1"/>
</dbReference>
<dbReference type="OrthoDB" id="9768878at2"/>
<dbReference type="Proteomes" id="UP000013232">
    <property type="component" value="Unassembled WGS sequence"/>
</dbReference>
<evidence type="ECO:0000313" key="16">
    <source>
        <dbReference type="EMBL" id="ENO87573.1"/>
    </source>
</evidence>
<dbReference type="STRING" id="1123367.GCA_000621305_03453"/>
<dbReference type="GO" id="GO:0005829">
    <property type="term" value="C:cytosol"/>
    <property type="evidence" value="ECO:0007669"/>
    <property type="project" value="TreeGrafter"/>
</dbReference>
<evidence type="ECO:0000256" key="8">
    <source>
        <dbReference type="ARBA" id="ARBA00024477"/>
    </source>
</evidence>
<organism evidence="16 17">
    <name type="scientific">Thauera linaloolentis (strain DSM 12138 / JCM 21573 / CCUG 41526 / CIP 105981 / IAM 15112 / NBRC 102519 / 47Lol)</name>
    <dbReference type="NCBI Taxonomy" id="1123367"/>
    <lineage>
        <taxon>Bacteria</taxon>
        <taxon>Pseudomonadati</taxon>
        <taxon>Pseudomonadota</taxon>
        <taxon>Betaproteobacteria</taxon>
        <taxon>Rhodocyclales</taxon>
        <taxon>Zoogloeaceae</taxon>
        <taxon>Thauera</taxon>
    </lineage>
</organism>
<dbReference type="SUPFAM" id="SSF48557">
    <property type="entry name" value="L-aspartase-like"/>
    <property type="match status" value="1"/>
</dbReference>
<dbReference type="NCBIfam" id="TIGR00928">
    <property type="entry name" value="purB"/>
    <property type="match status" value="1"/>
</dbReference>
<evidence type="ECO:0000256" key="7">
    <source>
        <dbReference type="ARBA" id="ARBA00023239"/>
    </source>
</evidence>
<dbReference type="GO" id="GO:0004018">
    <property type="term" value="F:N6-(1,2-dicarboxyethyl)AMP AMP-lyase (fumarate-forming) activity"/>
    <property type="evidence" value="ECO:0007669"/>
    <property type="project" value="UniProtKB-UniRule"/>
</dbReference>
<evidence type="ECO:0000256" key="3">
    <source>
        <dbReference type="ARBA" id="ARBA00008273"/>
    </source>
</evidence>
<dbReference type="UniPathway" id="UPA00075">
    <property type="reaction ID" value="UER00336"/>
</dbReference>
<comment type="caution">
    <text evidence="16">The sequence shown here is derived from an EMBL/GenBank/DDBJ whole genome shotgun (WGS) entry which is preliminary data.</text>
</comment>